<dbReference type="Gene3D" id="3.40.50.300">
    <property type="entry name" value="P-loop containing nucleotide triphosphate hydrolases"/>
    <property type="match status" value="2"/>
</dbReference>
<evidence type="ECO:0000256" key="5">
    <source>
        <dbReference type="SAM" id="MobiDB-lite"/>
    </source>
</evidence>
<dbReference type="AlphaFoldDB" id="A0A2Z5R020"/>
<dbReference type="RefSeq" id="WP_128087679.1">
    <property type="nucleotide sequence ID" value="NZ_CP068102.1"/>
</dbReference>
<accession>A0A2Z5R020</accession>
<feature type="region of interest" description="Disordered" evidence="5">
    <location>
        <begin position="233"/>
        <end position="270"/>
    </location>
</feature>
<keyword evidence="4" id="KW-0175">Coiled coil</keyword>
<proteinExistence type="inferred from homology"/>
<dbReference type="InterPro" id="IPR038729">
    <property type="entry name" value="Rad50/SbcC_AAA"/>
</dbReference>
<feature type="coiled-coil region" evidence="4">
    <location>
        <begin position="664"/>
        <end position="719"/>
    </location>
</feature>
<evidence type="ECO:0000256" key="4">
    <source>
        <dbReference type="SAM" id="Coils"/>
    </source>
</evidence>
<dbReference type="Pfam" id="PF13476">
    <property type="entry name" value="AAA_23"/>
    <property type="match status" value="1"/>
</dbReference>
<evidence type="ECO:0000256" key="1">
    <source>
        <dbReference type="ARBA" id="ARBA00006930"/>
    </source>
</evidence>
<dbReference type="PANTHER" id="PTHR32114">
    <property type="entry name" value="ABC TRANSPORTER ABCH.3"/>
    <property type="match status" value="1"/>
</dbReference>
<dbReference type="GO" id="GO:0006302">
    <property type="term" value="P:double-strand break repair"/>
    <property type="evidence" value="ECO:0007669"/>
    <property type="project" value="InterPro"/>
</dbReference>
<dbReference type="GO" id="GO:0016887">
    <property type="term" value="F:ATP hydrolysis activity"/>
    <property type="evidence" value="ECO:0007669"/>
    <property type="project" value="InterPro"/>
</dbReference>
<feature type="compositionally biased region" description="Acidic residues" evidence="5">
    <location>
        <begin position="237"/>
        <end position="247"/>
    </location>
</feature>
<gene>
    <name evidence="7" type="ORF">RA11412_1515</name>
</gene>
<protein>
    <recommendedName>
        <fullName evidence="3">Nuclease SbcCD subunit C</fullName>
    </recommendedName>
</protein>
<feature type="compositionally biased region" description="Low complexity" evidence="5">
    <location>
        <begin position="824"/>
        <end position="833"/>
    </location>
</feature>
<evidence type="ECO:0000313" key="7">
    <source>
        <dbReference type="EMBL" id="BAV87814.1"/>
    </source>
</evidence>
<dbReference type="InterPro" id="IPR027417">
    <property type="entry name" value="P-loop_NTPase"/>
</dbReference>
<evidence type="ECO:0000313" key="8">
    <source>
        <dbReference type="Proteomes" id="UP000250241"/>
    </source>
</evidence>
<keyword evidence="7" id="KW-0269">Exonuclease</keyword>
<evidence type="ECO:0000256" key="2">
    <source>
        <dbReference type="ARBA" id="ARBA00011322"/>
    </source>
</evidence>
<keyword evidence="7" id="KW-0378">Hydrolase</keyword>
<organism evidence="7 8">
    <name type="scientific">Rothia aeria</name>
    <dbReference type="NCBI Taxonomy" id="172042"/>
    <lineage>
        <taxon>Bacteria</taxon>
        <taxon>Bacillati</taxon>
        <taxon>Actinomycetota</taxon>
        <taxon>Actinomycetes</taxon>
        <taxon>Micrococcales</taxon>
        <taxon>Micrococcaceae</taxon>
        <taxon>Rothia</taxon>
    </lineage>
</organism>
<name>A0A2Z5R020_9MICC</name>
<dbReference type="SUPFAM" id="SSF52540">
    <property type="entry name" value="P-loop containing nucleoside triphosphate hydrolases"/>
    <property type="match status" value="1"/>
</dbReference>
<feature type="domain" description="Rad50/SbcC-type AAA" evidence="6">
    <location>
        <begin position="5"/>
        <end position="201"/>
    </location>
</feature>
<dbReference type="PANTHER" id="PTHR32114:SF2">
    <property type="entry name" value="ABC TRANSPORTER ABCH.3"/>
    <property type="match status" value="1"/>
</dbReference>
<evidence type="ECO:0000259" key="6">
    <source>
        <dbReference type="Pfam" id="PF13476"/>
    </source>
</evidence>
<feature type="region of interest" description="Disordered" evidence="5">
    <location>
        <begin position="824"/>
        <end position="843"/>
    </location>
</feature>
<dbReference type="EMBL" id="AP017895">
    <property type="protein sequence ID" value="BAV87814.1"/>
    <property type="molecule type" value="Genomic_DNA"/>
</dbReference>
<dbReference type="GeneID" id="93861026"/>
<keyword evidence="7" id="KW-0540">Nuclease</keyword>
<dbReference type="Proteomes" id="UP000250241">
    <property type="component" value="Chromosome"/>
</dbReference>
<comment type="similarity">
    <text evidence="1">Belongs to the SMC family. SbcC subfamily.</text>
</comment>
<comment type="subunit">
    <text evidence="2">Heterodimer of SbcC and SbcD.</text>
</comment>
<feature type="compositionally biased region" description="Basic and acidic residues" evidence="5">
    <location>
        <begin position="248"/>
        <end position="263"/>
    </location>
</feature>
<keyword evidence="8" id="KW-1185">Reference proteome</keyword>
<reference evidence="7 8" key="1">
    <citation type="submission" date="2016-10" db="EMBL/GenBank/DDBJ databases">
        <title>Genome sequence of Rothia aeria strain JCM11412.</title>
        <authorList>
            <person name="Nambu T."/>
        </authorList>
    </citation>
    <scope>NUCLEOTIDE SEQUENCE [LARGE SCALE GENOMIC DNA]</scope>
    <source>
        <strain evidence="7 8">JCM 11412</strain>
    </source>
</reference>
<sequence>MLIHRLEFRAFMAYPHHEKIDFERLNDAGIFLLNGPTGAGKTTVLDAICYAIYGTVSSQRAESELRSIFAGRDVAPFVELELTVQGRRLRIHRTPAWMRPKKRGTGLTQEKATHHVSRLRPGADPLEAASWEEVGNRHRESAEYVQTLIGLTREQFLKVMLLPQGDFSKFLRTVGRERQELLKKLFPIETYERIVERLNELARQAHDGAHDAAQALDTLRDEGVNSLARLKQQLPPLDEEPAAAPEEEAARAVTDGHKPHEQGQEPPAIDPLQLPAAEFTDWVRHQLTLTLRGGEAEDTRRASIEQRIAAQREKLHELTALSRDWAEYESLTADKERLEEQKQDRHADKTTLETARAAEPVHSAITRAEADQAANEQELTGAVEKHRAAHDIAETQLGILKPGPGGKEPLEARAYRLTAAATQPHNVEYEELATLISSCLSELKGYRKDDQALTAARAEQRSAEETYTTACAAVTTLTEETHQAVTAKEKAGQDLDAFAGVEEALARAQTAAAAARETLEQAQRHAQRLAEASAEVQRTETLYAAAHAAANTARQRVTELSSARMSQAALSLAKNLQQGQECMVCGSLQHPNPATGAPNETLIEQADIDAACEASDTANAAESAAHSAHTKARTVLEQLTETRAVTPQAAATRLSEAEHALTSAEQAHTAKQAAQQKLKALEQQLEVLAKKNTEAARMQAAARAQAEAAQERVMALEASLEPVRARADFTQRIEALERYFSAVRAAETAVTRAEEAAKRAAQSTAGAQAALEDSPFDTVETVRAAVLSGTEQKAIQERLTEYERQLTRVSSALEREAMRDIARRAAAGQSAPEAAEREKVGERISGLEKTRDELLARHTLRESGEEHLKEFIVRFEKQHARSAQAIARHELYGSLAAVASASSANNTRRIDLVNYVLAGEFQAVVRAASAHLKQMSGGRFTLVHSEDKEAKERTSLGLGVRVFDTWQGTDRRTASLSGGETFMASLALALGLAEIVQENNGGVEIDTLFIDEGFGTLDGETLEQVMSTIDGLRENGRTIGLISHVEEMKNRIQAQVVVSKGQGGSTLRVDF</sequence>
<evidence type="ECO:0000256" key="3">
    <source>
        <dbReference type="ARBA" id="ARBA00013368"/>
    </source>
</evidence>
<feature type="coiled-coil region" evidence="4">
    <location>
        <begin position="301"/>
        <end position="348"/>
    </location>
</feature>
<dbReference type="Pfam" id="PF13558">
    <property type="entry name" value="SbcC_Walker_B"/>
    <property type="match status" value="1"/>
</dbReference>
<dbReference type="KEGG" id="raj:RA11412_1515"/>
<dbReference type="GO" id="GO:0004527">
    <property type="term" value="F:exonuclease activity"/>
    <property type="evidence" value="ECO:0007669"/>
    <property type="project" value="UniProtKB-KW"/>
</dbReference>
<feature type="compositionally biased region" description="Basic and acidic residues" evidence="5">
    <location>
        <begin position="834"/>
        <end position="843"/>
    </location>
</feature>
<feature type="coiled-coil region" evidence="4">
    <location>
        <begin position="505"/>
        <end position="542"/>
    </location>
</feature>